<feature type="region of interest" description="Disordered" evidence="1">
    <location>
        <begin position="26"/>
        <end position="54"/>
    </location>
</feature>
<reference evidence="3" key="1">
    <citation type="journal article" date="2014" name="Science">
        <title>Ancient hybridizations among the ancestral genomes of bread wheat.</title>
        <authorList>
            <consortium name="International Wheat Genome Sequencing Consortium,"/>
            <person name="Marcussen T."/>
            <person name="Sandve S.R."/>
            <person name="Heier L."/>
            <person name="Spannagl M."/>
            <person name="Pfeifer M."/>
            <person name="Jakobsen K.S."/>
            <person name="Wulff B.B."/>
            <person name="Steuernagel B."/>
            <person name="Mayer K.F."/>
            <person name="Olsen O.A."/>
        </authorList>
    </citation>
    <scope>NUCLEOTIDE SEQUENCE [LARGE SCALE GENOMIC DNA]</scope>
    <source>
        <strain evidence="3">cv. AL8/78</strain>
    </source>
</reference>
<protein>
    <submittedName>
        <fullName evidence="2">Uncharacterized protein</fullName>
    </submittedName>
</protein>
<dbReference type="EnsemblPlants" id="AET7Gv20109100.21">
    <property type="protein sequence ID" value="AET7Gv20109100.21"/>
    <property type="gene ID" value="AET7Gv20109100"/>
</dbReference>
<reference evidence="2" key="4">
    <citation type="submission" date="2019-03" db="UniProtKB">
        <authorList>
            <consortium name="EnsemblPlants"/>
        </authorList>
    </citation>
    <scope>IDENTIFICATION</scope>
</reference>
<sequence length="54" mass="6083">PGLREYFSQNDDVHTIPRIPVMNTMASVPTVRKDQKHQKADSKTKQADSANENS</sequence>
<reference evidence="2" key="3">
    <citation type="journal article" date="2017" name="Nature">
        <title>Genome sequence of the progenitor of the wheat D genome Aegilops tauschii.</title>
        <authorList>
            <person name="Luo M.C."/>
            <person name="Gu Y.Q."/>
            <person name="Puiu D."/>
            <person name="Wang H."/>
            <person name="Twardziok S.O."/>
            <person name="Deal K.R."/>
            <person name="Huo N."/>
            <person name="Zhu T."/>
            <person name="Wang L."/>
            <person name="Wang Y."/>
            <person name="McGuire P.E."/>
            <person name="Liu S."/>
            <person name="Long H."/>
            <person name="Ramasamy R.K."/>
            <person name="Rodriguez J.C."/>
            <person name="Van S.L."/>
            <person name="Yuan L."/>
            <person name="Wang Z."/>
            <person name="Xia Z."/>
            <person name="Xiao L."/>
            <person name="Anderson O.D."/>
            <person name="Ouyang S."/>
            <person name="Liang Y."/>
            <person name="Zimin A.V."/>
            <person name="Pertea G."/>
            <person name="Qi P."/>
            <person name="Bennetzen J.L."/>
            <person name="Dai X."/>
            <person name="Dawson M.W."/>
            <person name="Muller H.G."/>
            <person name="Kugler K."/>
            <person name="Rivarola-Duarte L."/>
            <person name="Spannagl M."/>
            <person name="Mayer K.F.X."/>
            <person name="Lu F.H."/>
            <person name="Bevan M.W."/>
            <person name="Leroy P."/>
            <person name="Li P."/>
            <person name="You F.M."/>
            <person name="Sun Q."/>
            <person name="Liu Z."/>
            <person name="Lyons E."/>
            <person name="Wicker T."/>
            <person name="Salzberg S.L."/>
            <person name="Devos K.M."/>
            <person name="Dvorak J."/>
        </authorList>
    </citation>
    <scope>NUCLEOTIDE SEQUENCE [LARGE SCALE GENOMIC DNA]</scope>
    <source>
        <strain evidence="2">cv. AL8/78</strain>
    </source>
</reference>
<reference evidence="3" key="2">
    <citation type="journal article" date="2017" name="Nat. Plants">
        <title>The Aegilops tauschii genome reveals multiple impacts of transposons.</title>
        <authorList>
            <person name="Zhao G."/>
            <person name="Zou C."/>
            <person name="Li K."/>
            <person name="Wang K."/>
            <person name="Li T."/>
            <person name="Gao L."/>
            <person name="Zhang X."/>
            <person name="Wang H."/>
            <person name="Yang Z."/>
            <person name="Liu X."/>
            <person name="Jiang W."/>
            <person name="Mao L."/>
            <person name="Kong X."/>
            <person name="Jiao Y."/>
            <person name="Jia J."/>
        </authorList>
    </citation>
    <scope>NUCLEOTIDE SEQUENCE [LARGE SCALE GENOMIC DNA]</scope>
    <source>
        <strain evidence="3">cv. AL8/78</strain>
    </source>
</reference>
<name>A0A453QGP8_AEGTS</name>
<dbReference type="Proteomes" id="UP000015105">
    <property type="component" value="Chromosome 7D"/>
</dbReference>
<feature type="compositionally biased region" description="Basic and acidic residues" evidence="1">
    <location>
        <begin position="31"/>
        <end position="46"/>
    </location>
</feature>
<dbReference type="Gramene" id="AET7Gv20109100.21">
    <property type="protein sequence ID" value="AET7Gv20109100.21"/>
    <property type="gene ID" value="AET7Gv20109100"/>
</dbReference>
<proteinExistence type="predicted"/>
<evidence type="ECO:0000256" key="1">
    <source>
        <dbReference type="SAM" id="MobiDB-lite"/>
    </source>
</evidence>
<keyword evidence="3" id="KW-1185">Reference proteome</keyword>
<reference evidence="2" key="5">
    <citation type="journal article" date="2021" name="G3 (Bethesda)">
        <title>Aegilops tauschii genome assembly Aet v5.0 features greater sequence contiguity and improved annotation.</title>
        <authorList>
            <person name="Wang L."/>
            <person name="Zhu T."/>
            <person name="Rodriguez J.C."/>
            <person name="Deal K.R."/>
            <person name="Dubcovsky J."/>
            <person name="McGuire P.E."/>
            <person name="Lux T."/>
            <person name="Spannagl M."/>
            <person name="Mayer K.F.X."/>
            <person name="Baldrich P."/>
            <person name="Meyers B.C."/>
            <person name="Huo N."/>
            <person name="Gu Y.Q."/>
            <person name="Zhou H."/>
            <person name="Devos K.M."/>
            <person name="Bennetzen J.L."/>
            <person name="Unver T."/>
            <person name="Budak H."/>
            <person name="Gulick P.J."/>
            <person name="Galiba G."/>
            <person name="Kalapos B."/>
            <person name="Nelson D.R."/>
            <person name="Li P."/>
            <person name="You F.M."/>
            <person name="Luo M.C."/>
            <person name="Dvorak J."/>
        </authorList>
    </citation>
    <scope>NUCLEOTIDE SEQUENCE [LARGE SCALE GENOMIC DNA]</scope>
    <source>
        <strain evidence="2">cv. AL8/78</strain>
    </source>
</reference>
<evidence type="ECO:0000313" key="2">
    <source>
        <dbReference type="EnsemblPlants" id="AET7Gv20109100.21"/>
    </source>
</evidence>
<dbReference type="AlphaFoldDB" id="A0A453QGP8"/>
<organism evidence="2 3">
    <name type="scientific">Aegilops tauschii subsp. strangulata</name>
    <name type="common">Goatgrass</name>
    <dbReference type="NCBI Taxonomy" id="200361"/>
    <lineage>
        <taxon>Eukaryota</taxon>
        <taxon>Viridiplantae</taxon>
        <taxon>Streptophyta</taxon>
        <taxon>Embryophyta</taxon>
        <taxon>Tracheophyta</taxon>
        <taxon>Spermatophyta</taxon>
        <taxon>Magnoliopsida</taxon>
        <taxon>Liliopsida</taxon>
        <taxon>Poales</taxon>
        <taxon>Poaceae</taxon>
        <taxon>BOP clade</taxon>
        <taxon>Pooideae</taxon>
        <taxon>Triticodae</taxon>
        <taxon>Triticeae</taxon>
        <taxon>Triticinae</taxon>
        <taxon>Aegilops</taxon>
    </lineage>
</organism>
<accession>A0A453QGP8</accession>
<evidence type="ECO:0000313" key="3">
    <source>
        <dbReference type="Proteomes" id="UP000015105"/>
    </source>
</evidence>